<proteinExistence type="predicted"/>
<feature type="compositionally biased region" description="Basic residues" evidence="1">
    <location>
        <begin position="18"/>
        <end position="41"/>
    </location>
</feature>
<reference evidence="2" key="1">
    <citation type="submission" date="2020-02" db="EMBL/GenBank/DDBJ databases">
        <authorList>
            <person name="Meier V. D."/>
        </authorList>
    </citation>
    <scope>NUCLEOTIDE SEQUENCE</scope>
    <source>
        <strain evidence="2">AVDCRST_MAG76</strain>
    </source>
</reference>
<feature type="non-terminal residue" evidence="2">
    <location>
        <position position="1"/>
    </location>
</feature>
<dbReference type="AlphaFoldDB" id="A0A6J4IN86"/>
<evidence type="ECO:0000256" key="1">
    <source>
        <dbReference type="SAM" id="MobiDB-lite"/>
    </source>
</evidence>
<gene>
    <name evidence="2" type="ORF">AVDCRST_MAG76-2458</name>
</gene>
<feature type="region of interest" description="Disordered" evidence="1">
    <location>
        <begin position="1"/>
        <end position="41"/>
    </location>
</feature>
<sequence length="41" mass="4869">PPFPHPRGLQLGADRPGLRRRRPLGHRHGRPQRPHRPRLRL</sequence>
<accession>A0A6J4IN86</accession>
<dbReference type="EMBL" id="CADCSZ010000153">
    <property type="protein sequence ID" value="CAA9254374.1"/>
    <property type="molecule type" value="Genomic_DNA"/>
</dbReference>
<feature type="non-terminal residue" evidence="2">
    <location>
        <position position="41"/>
    </location>
</feature>
<evidence type="ECO:0000313" key="2">
    <source>
        <dbReference type="EMBL" id="CAA9254374.1"/>
    </source>
</evidence>
<protein>
    <submittedName>
        <fullName evidence="2">Uncharacterized protein</fullName>
    </submittedName>
</protein>
<name>A0A6J4IN86_9ACTN</name>
<organism evidence="2">
    <name type="scientific">uncultured Acidimicrobiales bacterium</name>
    <dbReference type="NCBI Taxonomy" id="310071"/>
    <lineage>
        <taxon>Bacteria</taxon>
        <taxon>Bacillati</taxon>
        <taxon>Actinomycetota</taxon>
        <taxon>Acidimicrobiia</taxon>
        <taxon>Acidimicrobiales</taxon>
        <taxon>environmental samples</taxon>
    </lineage>
</organism>